<feature type="domain" description="SLBB" evidence="16">
    <location>
        <begin position="339"/>
        <end position="425"/>
    </location>
</feature>
<dbReference type="PROSITE" id="PS51257">
    <property type="entry name" value="PROKAR_LIPOPROTEIN"/>
    <property type="match status" value="1"/>
</dbReference>
<evidence type="ECO:0000256" key="10">
    <source>
        <dbReference type="ARBA" id="ARBA00023114"/>
    </source>
</evidence>
<keyword evidence="10" id="KW-0626">Porin</keyword>
<name>A0A1N7P6F6_9RHOB</name>
<evidence type="ECO:0000256" key="1">
    <source>
        <dbReference type="ARBA" id="ARBA00004571"/>
    </source>
</evidence>
<dbReference type="Pfam" id="PF22461">
    <property type="entry name" value="SLBB_2"/>
    <property type="match status" value="2"/>
</dbReference>
<dbReference type="GO" id="GO:0009279">
    <property type="term" value="C:cell outer membrane"/>
    <property type="evidence" value="ECO:0007669"/>
    <property type="project" value="UniProtKB-SubCell"/>
</dbReference>
<evidence type="ECO:0000256" key="5">
    <source>
        <dbReference type="ARBA" id="ARBA00022597"/>
    </source>
</evidence>
<dbReference type="Gene3D" id="3.10.560.10">
    <property type="entry name" value="Outer membrane lipoprotein wza domain like"/>
    <property type="match status" value="2"/>
</dbReference>
<dbReference type="InterPro" id="IPR054765">
    <property type="entry name" value="SLBB_dom"/>
</dbReference>
<dbReference type="Pfam" id="PF02563">
    <property type="entry name" value="Poly_export"/>
    <property type="match status" value="1"/>
</dbReference>
<evidence type="ECO:0000256" key="3">
    <source>
        <dbReference type="ARBA" id="ARBA00022448"/>
    </source>
</evidence>
<keyword evidence="11" id="KW-0472">Membrane</keyword>
<keyword evidence="3" id="KW-0813">Transport</keyword>
<keyword evidence="14" id="KW-0449">Lipoprotein</keyword>
<evidence type="ECO:0000256" key="8">
    <source>
        <dbReference type="ARBA" id="ARBA00023047"/>
    </source>
</evidence>
<dbReference type="AlphaFoldDB" id="A0A1N7P6F6"/>
<comment type="similarity">
    <text evidence="2">Belongs to the BexD/CtrA/VexA family.</text>
</comment>
<evidence type="ECO:0000256" key="4">
    <source>
        <dbReference type="ARBA" id="ARBA00022452"/>
    </source>
</evidence>
<dbReference type="GO" id="GO:0015159">
    <property type="term" value="F:polysaccharide transmembrane transporter activity"/>
    <property type="evidence" value="ECO:0007669"/>
    <property type="project" value="InterPro"/>
</dbReference>
<keyword evidence="18" id="KW-1185">Reference proteome</keyword>
<evidence type="ECO:0000256" key="9">
    <source>
        <dbReference type="ARBA" id="ARBA00023065"/>
    </source>
</evidence>
<evidence type="ECO:0000256" key="2">
    <source>
        <dbReference type="ARBA" id="ARBA00009450"/>
    </source>
</evidence>
<evidence type="ECO:0000256" key="11">
    <source>
        <dbReference type="ARBA" id="ARBA00023136"/>
    </source>
</evidence>
<keyword evidence="6" id="KW-0812">Transmembrane</keyword>
<keyword evidence="9" id="KW-0406">Ion transport</keyword>
<feature type="domain" description="Polysaccharide export protein N-terminal" evidence="15">
    <location>
        <begin position="103"/>
        <end position="189"/>
    </location>
</feature>
<feature type="domain" description="SLBB" evidence="16">
    <location>
        <begin position="195"/>
        <end position="273"/>
    </location>
</feature>
<proteinExistence type="inferred from homology"/>
<evidence type="ECO:0000313" key="17">
    <source>
        <dbReference type="EMBL" id="SIT06192.1"/>
    </source>
</evidence>
<dbReference type="STRING" id="633194.SAMN05421759_11325"/>
<sequence>MNRALFGSILATLAIALAGCGISYNSPSVSQQSGGTEVRVVDVDPQTVLVANRQSYTPRSLPEIYFRAAGGSQLRGIDALPPEPFLPDEQRRTLELRIPPDVAPQPYRIGVGDVVLLATKSAGTTVEELSGLLAAQNARQGYTVRDDGAIAIPDLGTVQLAGMTIEEAEARVFEALVDNQIDPAFSLEIAEFNSKRVVVGGAVGNPTLVPITLNTLDLGEAITAAGGVQVSNEEFASIRIYRDGSLYQIPFEDFLARPDLQRKTLINGDAVYVDTSYDLEQALEFYRSRIDVINVRRDARTAAIEELQATVNLQRGELNERRENFTSRLELGAEARDYVYLAGEVTEQSRYVMPFEQQVTLADVLYDSGGMPTVTGDPSEIYVLRASNNPAEFGAVTAWHLDASNAANLTLATRFQMRPNDIVFVEEQPITKWSRALNQVLPSLINVAASSLRTAVQ</sequence>
<dbReference type="GO" id="GO:0015288">
    <property type="term" value="F:porin activity"/>
    <property type="evidence" value="ECO:0007669"/>
    <property type="project" value="UniProtKB-KW"/>
</dbReference>
<protein>
    <submittedName>
        <fullName evidence="17">Polysaccharide export outer membrane protein</fullName>
    </submittedName>
</protein>
<evidence type="ECO:0000256" key="7">
    <source>
        <dbReference type="ARBA" id="ARBA00022729"/>
    </source>
</evidence>
<evidence type="ECO:0000313" key="18">
    <source>
        <dbReference type="Proteomes" id="UP000186684"/>
    </source>
</evidence>
<keyword evidence="12" id="KW-0564">Palmitate</keyword>
<evidence type="ECO:0000256" key="6">
    <source>
        <dbReference type="ARBA" id="ARBA00022692"/>
    </source>
</evidence>
<comment type="subcellular location">
    <subcellularLocation>
        <location evidence="1">Cell outer membrane</location>
        <topology evidence="1">Multi-pass membrane protein</topology>
    </subcellularLocation>
</comment>
<dbReference type="InterPro" id="IPR003715">
    <property type="entry name" value="Poly_export_N"/>
</dbReference>
<evidence type="ECO:0000256" key="13">
    <source>
        <dbReference type="ARBA" id="ARBA00023237"/>
    </source>
</evidence>
<keyword evidence="4" id="KW-1134">Transmembrane beta strand</keyword>
<keyword evidence="7" id="KW-0732">Signal</keyword>
<dbReference type="InterPro" id="IPR049712">
    <property type="entry name" value="Poly_export"/>
</dbReference>
<organism evidence="17 18">
    <name type="scientific">Roseivivax lentus</name>
    <dbReference type="NCBI Taxonomy" id="633194"/>
    <lineage>
        <taxon>Bacteria</taxon>
        <taxon>Pseudomonadati</taxon>
        <taxon>Pseudomonadota</taxon>
        <taxon>Alphaproteobacteria</taxon>
        <taxon>Rhodobacterales</taxon>
        <taxon>Roseobacteraceae</taxon>
        <taxon>Roseivivax</taxon>
    </lineage>
</organism>
<dbReference type="Proteomes" id="UP000186684">
    <property type="component" value="Unassembled WGS sequence"/>
</dbReference>
<dbReference type="EMBL" id="FTOQ01000013">
    <property type="protein sequence ID" value="SIT06192.1"/>
    <property type="molecule type" value="Genomic_DNA"/>
</dbReference>
<keyword evidence="8" id="KW-0625">Polysaccharide transport</keyword>
<evidence type="ECO:0000256" key="14">
    <source>
        <dbReference type="ARBA" id="ARBA00023288"/>
    </source>
</evidence>
<reference evidence="18" key="1">
    <citation type="submission" date="2017-01" db="EMBL/GenBank/DDBJ databases">
        <authorList>
            <person name="Varghese N."/>
            <person name="Submissions S."/>
        </authorList>
    </citation>
    <scope>NUCLEOTIDE SEQUENCE [LARGE SCALE GENOMIC DNA]</scope>
    <source>
        <strain evidence="18">DSM 29430</strain>
    </source>
</reference>
<gene>
    <name evidence="17" type="ORF">SAMN05421759_11325</name>
</gene>
<evidence type="ECO:0000259" key="16">
    <source>
        <dbReference type="Pfam" id="PF22461"/>
    </source>
</evidence>
<dbReference type="PANTHER" id="PTHR33619:SF3">
    <property type="entry name" value="POLYSACCHARIDE EXPORT PROTEIN GFCE-RELATED"/>
    <property type="match status" value="1"/>
</dbReference>
<dbReference type="GO" id="GO:0046930">
    <property type="term" value="C:pore complex"/>
    <property type="evidence" value="ECO:0007669"/>
    <property type="project" value="UniProtKB-KW"/>
</dbReference>
<accession>A0A1N7P6F6</accession>
<dbReference type="RefSeq" id="WP_200798065.1">
    <property type="nucleotide sequence ID" value="NZ_FTOQ01000013.1"/>
</dbReference>
<keyword evidence="5" id="KW-0762">Sugar transport</keyword>
<evidence type="ECO:0000256" key="12">
    <source>
        <dbReference type="ARBA" id="ARBA00023139"/>
    </source>
</evidence>
<keyword evidence="13" id="KW-0998">Cell outer membrane</keyword>
<evidence type="ECO:0000259" key="15">
    <source>
        <dbReference type="Pfam" id="PF02563"/>
    </source>
</evidence>
<dbReference type="PANTHER" id="PTHR33619">
    <property type="entry name" value="POLYSACCHARIDE EXPORT PROTEIN GFCE-RELATED"/>
    <property type="match status" value="1"/>
</dbReference>
<dbReference type="Gene3D" id="3.30.1950.10">
    <property type="entry name" value="wza like domain"/>
    <property type="match status" value="1"/>
</dbReference>
<dbReference type="GO" id="GO:0006811">
    <property type="term" value="P:monoatomic ion transport"/>
    <property type="evidence" value="ECO:0007669"/>
    <property type="project" value="UniProtKB-KW"/>
</dbReference>